<dbReference type="RefSeq" id="WP_133288270.1">
    <property type="nucleotide sequence ID" value="NZ_SMSJ01000008.1"/>
</dbReference>
<reference evidence="2 3" key="1">
    <citation type="journal article" date="2016" name="J. Microbiol.">
        <title>Dankookia rubra gen. nov., sp. nov., an alphaproteobacterium isolated from sediment of a shallow stream.</title>
        <authorList>
            <person name="Kim W.H."/>
            <person name="Kim D.H."/>
            <person name="Kang K."/>
            <person name="Ahn T.Y."/>
        </authorList>
    </citation>
    <scope>NUCLEOTIDE SEQUENCE [LARGE SCALE GENOMIC DNA]</scope>
    <source>
        <strain evidence="2 3">JCM30602</strain>
    </source>
</reference>
<proteinExistence type="predicted"/>
<evidence type="ECO:0000313" key="2">
    <source>
        <dbReference type="EMBL" id="TDH62821.1"/>
    </source>
</evidence>
<comment type="caution">
    <text evidence="2">The sequence shown here is derived from an EMBL/GenBank/DDBJ whole genome shotgun (WGS) entry which is preliminary data.</text>
</comment>
<protein>
    <submittedName>
        <fullName evidence="2">Uncharacterized protein</fullName>
    </submittedName>
</protein>
<keyword evidence="3" id="KW-1185">Reference proteome</keyword>
<dbReference type="AlphaFoldDB" id="A0A4R5QJF5"/>
<dbReference type="Proteomes" id="UP000295096">
    <property type="component" value="Unassembled WGS sequence"/>
</dbReference>
<gene>
    <name evidence="2" type="ORF">E2C06_08985</name>
</gene>
<evidence type="ECO:0000313" key="3">
    <source>
        <dbReference type="Proteomes" id="UP000295096"/>
    </source>
</evidence>
<feature type="region of interest" description="Disordered" evidence="1">
    <location>
        <begin position="42"/>
        <end position="68"/>
    </location>
</feature>
<organism evidence="2 3">
    <name type="scientific">Dankookia rubra</name>
    <dbReference type="NCBI Taxonomy" id="1442381"/>
    <lineage>
        <taxon>Bacteria</taxon>
        <taxon>Pseudomonadati</taxon>
        <taxon>Pseudomonadota</taxon>
        <taxon>Alphaproteobacteria</taxon>
        <taxon>Acetobacterales</taxon>
        <taxon>Roseomonadaceae</taxon>
        <taxon>Dankookia</taxon>
    </lineage>
</organism>
<dbReference type="EMBL" id="SMSJ01000008">
    <property type="protein sequence ID" value="TDH62821.1"/>
    <property type="molecule type" value="Genomic_DNA"/>
</dbReference>
<accession>A0A4R5QJF5</accession>
<evidence type="ECO:0000256" key="1">
    <source>
        <dbReference type="SAM" id="MobiDB-lite"/>
    </source>
</evidence>
<sequence>MPEPSTMNAALAAAAGAQRAWADHRADVEQAIAAAARLRTGFTRPADPAAEPLPAHRPPQAPAGEPKA</sequence>
<name>A0A4R5QJF5_9PROT</name>